<dbReference type="Proteomes" id="UP000295030">
    <property type="component" value="Unassembled WGS sequence"/>
</dbReference>
<dbReference type="RefSeq" id="WP_131833988.1">
    <property type="nucleotide sequence ID" value="NZ_SMFY01000001.1"/>
</dbReference>
<dbReference type="GO" id="GO:0033468">
    <property type="term" value="P:CMP-keto-3-deoxy-D-manno-octulosonic acid biosynthetic process"/>
    <property type="evidence" value="ECO:0007669"/>
    <property type="project" value="UniProtKB-UniRule"/>
</dbReference>
<dbReference type="OrthoDB" id="9815559at2"/>
<dbReference type="UniPathway" id="UPA00358">
    <property type="reaction ID" value="UER00476"/>
</dbReference>
<evidence type="ECO:0000256" key="3">
    <source>
        <dbReference type="ARBA" id="ARBA00022985"/>
    </source>
</evidence>
<keyword evidence="4" id="KW-0963">Cytoplasm</keyword>
<evidence type="ECO:0000256" key="4">
    <source>
        <dbReference type="HAMAP-Rule" id="MF_00057"/>
    </source>
</evidence>
<dbReference type="NCBIfam" id="TIGR00466">
    <property type="entry name" value="kdsB"/>
    <property type="match status" value="1"/>
</dbReference>
<comment type="catalytic activity">
    <reaction evidence="4">
        <text>3-deoxy-alpha-D-manno-oct-2-ulosonate + CTP = CMP-3-deoxy-beta-D-manno-octulosonate + diphosphate</text>
        <dbReference type="Rhea" id="RHEA:23448"/>
        <dbReference type="ChEBI" id="CHEBI:33019"/>
        <dbReference type="ChEBI" id="CHEBI:37563"/>
        <dbReference type="ChEBI" id="CHEBI:85986"/>
        <dbReference type="ChEBI" id="CHEBI:85987"/>
        <dbReference type="EC" id="2.7.7.38"/>
    </reaction>
</comment>
<comment type="subcellular location">
    <subcellularLocation>
        <location evidence="4">Cytoplasm</location>
    </subcellularLocation>
</comment>
<keyword evidence="2 4" id="KW-0548">Nucleotidyltransferase</keyword>
<comment type="similarity">
    <text evidence="4">Belongs to the KdsB family.</text>
</comment>
<comment type="function">
    <text evidence="4">Activates KDO (a required 8-carbon sugar) for incorporation into bacterial lipopolysaccharide in Gram-negative bacteria.</text>
</comment>
<dbReference type="Gene3D" id="3.90.550.10">
    <property type="entry name" value="Spore Coat Polysaccharide Biosynthesis Protein SpsA, Chain A"/>
    <property type="match status" value="1"/>
</dbReference>
<dbReference type="Pfam" id="PF02348">
    <property type="entry name" value="CTP_transf_3"/>
    <property type="match status" value="1"/>
</dbReference>
<organism evidence="5 6">
    <name type="scientific">Ancylobacter aquaticus</name>
    <dbReference type="NCBI Taxonomy" id="100"/>
    <lineage>
        <taxon>Bacteria</taxon>
        <taxon>Pseudomonadati</taxon>
        <taxon>Pseudomonadota</taxon>
        <taxon>Alphaproteobacteria</taxon>
        <taxon>Hyphomicrobiales</taxon>
        <taxon>Xanthobacteraceae</taxon>
        <taxon>Ancylobacter</taxon>
    </lineage>
</organism>
<dbReference type="SUPFAM" id="SSF53448">
    <property type="entry name" value="Nucleotide-diphospho-sugar transferases"/>
    <property type="match status" value="1"/>
</dbReference>
<dbReference type="HAMAP" id="MF_00057">
    <property type="entry name" value="KdsB"/>
    <property type="match status" value="1"/>
</dbReference>
<evidence type="ECO:0000256" key="1">
    <source>
        <dbReference type="ARBA" id="ARBA00022679"/>
    </source>
</evidence>
<accession>A0A4R1IAN2</accession>
<dbReference type="GO" id="GO:0008690">
    <property type="term" value="F:3-deoxy-manno-octulosonate cytidylyltransferase activity"/>
    <property type="evidence" value="ECO:0007669"/>
    <property type="project" value="UniProtKB-UniRule"/>
</dbReference>
<dbReference type="GO" id="GO:0005829">
    <property type="term" value="C:cytosol"/>
    <property type="evidence" value="ECO:0007669"/>
    <property type="project" value="TreeGrafter"/>
</dbReference>
<dbReference type="CDD" id="cd02517">
    <property type="entry name" value="CMP-KDO-Synthetase"/>
    <property type="match status" value="1"/>
</dbReference>
<name>A0A4R1IAN2_ANCAQ</name>
<dbReference type="PANTHER" id="PTHR42866">
    <property type="entry name" value="3-DEOXY-MANNO-OCTULOSONATE CYTIDYLYLTRANSFERASE"/>
    <property type="match status" value="1"/>
</dbReference>
<evidence type="ECO:0000313" key="6">
    <source>
        <dbReference type="Proteomes" id="UP000295030"/>
    </source>
</evidence>
<dbReference type="AlphaFoldDB" id="A0A4R1IAN2"/>
<protein>
    <recommendedName>
        <fullName evidence="4">3-deoxy-manno-octulosonate cytidylyltransferase</fullName>
        <ecNumber evidence="4">2.7.7.38</ecNumber>
    </recommendedName>
    <alternativeName>
        <fullName evidence="4">CMP-2-keto-3-deoxyoctulosonic acid synthase</fullName>
        <shortName evidence="4">CKS</shortName>
        <shortName evidence="4">CMP-KDO synthase</shortName>
    </alternativeName>
</protein>
<dbReference type="NCBIfam" id="NF003952">
    <property type="entry name" value="PRK05450.1-5"/>
    <property type="match status" value="1"/>
</dbReference>
<reference evidence="5 6" key="1">
    <citation type="submission" date="2019-03" db="EMBL/GenBank/DDBJ databases">
        <title>Genomic Encyclopedia of Type Strains, Phase IV (KMG-IV): sequencing the most valuable type-strain genomes for metagenomic binning, comparative biology and taxonomic classification.</title>
        <authorList>
            <person name="Goeker M."/>
        </authorList>
    </citation>
    <scope>NUCLEOTIDE SEQUENCE [LARGE SCALE GENOMIC DNA]</scope>
    <source>
        <strain evidence="5 6">DSM 101</strain>
    </source>
</reference>
<evidence type="ECO:0000256" key="2">
    <source>
        <dbReference type="ARBA" id="ARBA00022695"/>
    </source>
</evidence>
<dbReference type="EC" id="2.7.7.38" evidence="4"/>
<sequence length="260" mass="27831">MSSQDTLILIPARMASTRLPGKPLADLGGRSMIVEVARRSAAAGIGRVVVATDDAGVRAAVESAGFEVAMTRADHASGSDRIFEALGRIDPDRLVTRIVNVQGDLPTLDPSLIRAALDLLDDPAVDIGTLAAEITDAGERTSPHVVKAVGSPITTRRLRALYFTRATAPYGEGPLFHHIGLYAYRRSALERFVALPPSPLESREKLEQLRALEAGMRIDVAIVDTVPLGVDTPEDLEKARAMLAREAASRQAAHESRTLS</sequence>
<keyword evidence="1 4" id="KW-0808">Transferase</keyword>
<dbReference type="PANTHER" id="PTHR42866:SF2">
    <property type="entry name" value="3-DEOXY-MANNO-OCTULOSONATE CYTIDYLYLTRANSFERASE, MITOCHONDRIAL"/>
    <property type="match status" value="1"/>
</dbReference>
<keyword evidence="6" id="KW-1185">Reference proteome</keyword>
<dbReference type="InterPro" id="IPR003329">
    <property type="entry name" value="Cytidylyl_trans"/>
</dbReference>
<comment type="caution">
    <text evidence="5">The sequence shown here is derived from an EMBL/GenBank/DDBJ whole genome shotgun (WGS) entry which is preliminary data.</text>
</comment>
<proteinExistence type="inferred from homology"/>
<comment type="pathway">
    <text evidence="4">Nucleotide-sugar biosynthesis; CMP-3-deoxy-D-manno-octulosonate biosynthesis; CMP-3-deoxy-D-manno-octulosonate from 3-deoxy-D-manno-octulosonate and CTP: step 1/1.</text>
</comment>
<evidence type="ECO:0000313" key="5">
    <source>
        <dbReference type="EMBL" id="TCK30690.1"/>
    </source>
</evidence>
<dbReference type="InterPro" id="IPR029044">
    <property type="entry name" value="Nucleotide-diphossugar_trans"/>
</dbReference>
<dbReference type="InterPro" id="IPR004528">
    <property type="entry name" value="KdsB"/>
</dbReference>
<dbReference type="GO" id="GO:0009103">
    <property type="term" value="P:lipopolysaccharide biosynthetic process"/>
    <property type="evidence" value="ECO:0007669"/>
    <property type="project" value="UniProtKB-UniRule"/>
</dbReference>
<keyword evidence="3 4" id="KW-0448">Lipopolysaccharide biosynthesis</keyword>
<dbReference type="EMBL" id="SMFY01000001">
    <property type="protein sequence ID" value="TCK30690.1"/>
    <property type="molecule type" value="Genomic_DNA"/>
</dbReference>
<dbReference type="NCBIfam" id="NF003948">
    <property type="entry name" value="PRK05450.1-1"/>
    <property type="match status" value="1"/>
</dbReference>
<gene>
    <name evidence="4" type="primary">kdsB</name>
    <name evidence="5" type="ORF">EV667_0788</name>
</gene>